<feature type="signal peptide" evidence="1">
    <location>
        <begin position="1"/>
        <end position="20"/>
    </location>
</feature>
<dbReference type="PANTHER" id="PTHR43264">
    <property type="match status" value="1"/>
</dbReference>
<dbReference type="EMBL" id="JACHIF010000005">
    <property type="protein sequence ID" value="MBB5038682.1"/>
    <property type="molecule type" value="Genomic_DNA"/>
</dbReference>
<dbReference type="GO" id="GO:0016799">
    <property type="term" value="F:hydrolase activity, hydrolyzing N-glycosyl compounds"/>
    <property type="evidence" value="ECO:0007669"/>
    <property type="project" value="InterPro"/>
</dbReference>
<evidence type="ECO:0000313" key="3">
    <source>
        <dbReference type="EMBL" id="MBB5038682.1"/>
    </source>
</evidence>
<proteinExistence type="predicted"/>
<keyword evidence="3" id="KW-0378">Hydrolase</keyword>
<name>A0A7W7YMF9_9BACT</name>
<protein>
    <submittedName>
        <fullName evidence="3">Inosine-uridine nucleoside N-ribohydrolase</fullName>
    </submittedName>
</protein>
<keyword evidence="1" id="KW-0732">Signal</keyword>
<dbReference type="PANTHER" id="PTHR43264:SF1">
    <property type="entry name" value="INOSINE_URIDINE-PREFERRING NUCLEOSIDE HYDROLASE DOMAIN-CONTAINING PROTEIN"/>
    <property type="match status" value="1"/>
</dbReference>
<dbReference type="InterPro" id="IPR001910">
    <property type="entry name" value="Inosine/uridine_hydrolase_dom"/>
</dbReference>
<evidence type="ECO:0000259" key="2">
    <source>
        <dbReference type="Pfam" id="PF01156"/>
    </source>
</evidence>
<dbReference type="SUPFAM" id="SSF53590">
    <property type="entry name" value="Nucleoside hydrolase"/>
    <property type="match status" value="1"/>
</dbReference>
<evidence type="ECO:0000313" key="4">
    <source>
        <dbReference type="Proteomes" id="UP000534294"/>
    </source>
</evidence>
<organism evidence="3 4">
    <name type="scientific">Prosthecobacter dejongeii</name>
    <dbReference type="NCBI Taxonomy" id="48465"/>
    <lineage>
        <taxon>Bacteria</taxon>
        <taxon>Pseudomonadati</taxon>
        <taxon>Verrucomicrobiota</taxon>
        <taxon>Verrucomicrobiia</taxon>
        <taxon>Verrucomicrobiales</taxon>
        <taxon>Verrucomicrobiaceae</taxon>
        <taxon>Prosthecobacter</taxon>
    </lineage>
</organism>
<dbReference type="Gene3D" id="3.90.245.10">
    <property type="entry name" value="Ribonucleoside hydrolase-like"/>
    <property type="match status" value="1"/>
</dbReference>
<evidence type="ECO:0000256" key="1">
    <source>
        <dbReference type="SAM" id="SignalP"/>
    </source>
</evidence>
<reference evidence="3 4" key="1">
    <citation type="submission" date="2020-08" db="EMBL/GenBank/DDBJ databases">
        <title>Genomic Encyclopedia of Type Strains, Phase IV (KMG-IV): sequencing the most valuable type-strain genomes for metagenomic binning, comparative biology and taxonomic classification.</title>
        <authorList>
            <person name="Goeker M."/>
        </authorList>
    </citation>
    <scope>NUCLEOTIDE SEQUENCE [LARGE SCALE GENOMIC DNA]</scope>
    <source>
        <strain evidence="3 4">DSM 12251</strain>
    </source>
</reference>
<accession>A0A7W7YMF9</accession>
<dbReference type="Proteomes" id="UP000534294">
    <property type="component" value="Unassembled WGS sequence"/>
</dbReference>
<gene>
    <name evidence="3" type="ORF">HNQ64_002945</name>
</gene>
<feature type="chain" id="PRO_5030854522" evidence="1">
    <location>
        <begin position="21"/>
        <end position="338"/>
    </location>
</feature>
<dbReference type="AlphaFoldDB" id="A0A7W7YMF9"/>
<dbReference type="CDD" id="cd02652">
    <property type="entry name" value="nuc_hydro_2"/>
    <property type="match status" value="1"/>
</dbReference>
<comment type="caution">
    <text evidence="3">The sequence shown here is derived from an EMBL/GenBank/DDBJ whole genome shotgun (WGS) entry which is preliminary data.</text>
</comment>
<keyword evidence="4" id="KW-1185">Reference proteome</keyword>
<sequence length="338" mass="37174">MKPFFTLLLSFVLSLPLAQAERPRIIFDTDITGDVDDVLALAMLHNLADRGACELLGVTISKQNPQTAAFVDAQNTFHGRPDLPIGVTRDATAQKRDSRYLKLAESPNYKHDIVSNDAVPEAVSLLRQLLAAQPDGSVSIVSVGIAANMANLLRSAGDAHSPLAGPALIRQKVKLLSIMAGGFATIESNNHFLEANVINGIPAMQTVAQDWPVEVPVVWSGYEIGVSLPYPRQSIARDFNYLPHHLVKEAYLLYCGSEHDRPCWDQSSVLYAVFPEREYFGLSQPGRVSVAADGFTRFTLPKKDDRQPVRDRFLTLTPTQRARVLEAMVHLTAQPPKP</sequence>
<dbReference type="RefSeq" id="WP_184209701.1">
    <property type="nucleotide sequence ID" value="NZ_JACHIF010000005.1"/>
</dbReference>
<feature type="domain" description="Inosine/uridine-preferring nucleoside hydrolase" evidence="2">
    <location>
        <begin position="25"/>
        <end position="293"/>
    </location>
</feature>
<dbReference type="InterPro" id="IPR036452">
    <property type="entry name" value="Ribo_hydro-like"/>
</dbReference>
<dbReference type="Pfam" id="PF01156">
    <property type="entry name" value="IU_nuc_hydro"/>
    <property type="match status" value="1"/>
</dbReference>